<dbReference type="OrthoDB" id="415889at2759"/>
<dbReference type="Gene3D" id="1.10.1670.40">
    <property type="match status" value="1"/>
</dbReference>
<dbReference type="InterPro" id="IPR051912">
    <property type="entry name" value="Alkylbase_DNA_Glycosylase/TA"/>
</dbReference>
<evidence type="ECO:0000313" key="7">
    <source>
        <dbReference type="Proteomes" id="UP000824998"/>
    </source>
</evidence>
<keyword evidence="7" id="KW-1185">Reference proteome</keyword>
<dbReference type="GO" id="GO:0032131">
    <property type="term" value="F:alkylated DNA binding"/>
    <property type="evidence" value="ECO:0007669"/>
    <property type="project" value="TreeGrafter"/>
</dbReference>
<evidence type="ECO:0000313" key="6">
    <source>
        <dbReference type="EMBL" id="KAG9234813.1"/>
    </source>
</evidence>
<dbReference type="Pfam" id="PF00730">
    <property type="entry name" value="HhH-GPD"/>
    <property type="match status" value="1"/>
</dbReference>
<gene>
    <name evidence="6" type="ORF">BJ875DRAFT_375608</name>
</gene>
<dbReference type="AlphaFoldDB" id="A0A9P7YKR2"/>
<comment type="caution">
    <text evidence="6">The sequence shown here is derived from an EMBL/GenBank/DDBJ whole genome shotgun (WGS) entry which is preliminary data.</text>
</comment>
<dbReference type="CDD" id="cd00056">
    <property type="entry name" value="ENDO3c"/>
    <property type="match status" value="1"/>
</dbReference>
<keyword evidence="2" id="KW-0227">DNA damage</keyword>
<sequence>MSARRSSRLRDSIAKNDEIKSATVPAPKASGFSKKRKSKVEDDTLAPSTPKKKRTATPQPLEKIVPPPETPTPAVAKLLSMPYSSGDIDDMTHPPINRLAVPNGTNAPLVTPETHRLISNKSIDQVSPSKKSKSMITTKNILDEALAHLIKVEPKLKSIIERHPCRVFSPEGLSEEIDPFRSLVSGIISQQVSGAAAKSIKAKFVALFNDDGDASKRTFPTPSQVCSSTIEMLRPAGLSQRKAEYVHGLAEKFHKGELTTEMLFSASYEEVLEELIKVRGLGKWSVEMFACFGLKRMDVFSTGDLGVQRGMAALAGKDVAKLKNNKGGKWKYMSEKDMEETSEKFKPYRSVFMWYCWRVEEVNISTFE</sequence>
<dbReference type="GO" id="GO:0006285">
    <property type="term" value="P:base-excision repair, AP site formation"/>
    <property type="evidence" value="ECO:0007669"/>
    <property type="project" value="TreeGrafter"/>
</dbReference>
<name>A0A9P7YKR2_9HELO</name>
<evidence type="ECO:0000256" key="4">
    <source>
        <dbReference type="SAM" id="MobiDB-lite"/>
    </source>
</evidence>
<evidence type="ECO:0000256" key="3">
    <source>
        <dbReference type="ARBA" id="ARBA00023204"/>
    </source>
</evidence>
<reference evidence="6" key="1">
    <citation type="journal article" date="2021" name="IMA Fungus">
        <title>Genomic characterization of three marine fungi, including Emericellopsis atlantica sp. nov. with signatures of a generalist lifestyle and marine biomass degradation.</title>
        <authorList>
            <person name="Hagestad O.C."/>
            <person name="Hou L."/>
            <person name="Andersen J.H."/>
            <person name="Hansen E.H."/>
            <person name="Altermark B."/>
            <person name="Li C."/>
            <person name="Kuhnert E."/>
            <person name="Cox R.J."/>
            <person name="Crous P.W."/>
            <person name="Spatafora J.W."/>
            <person name="Lail K."/>
            <person name="Amirebrahimi M."/>
            <person name="Lipzen A."/>
            <person name="Pangilinan J."/>
            <person name="Andreopoulos W."/>
            <person name="Hayes R.D."/>
            <person name="Ng V."/>
            <person name="Grigoriev I.V."/>
            <person name="Jackson S.A."/>
            <person name="Sutton T.D.S."/>
            <person name="Dobson A.D.W."/>
            <person name="Rama T."/>
        </authorList>
    </citation>
    <scope>NUCLEOTIDE SEQUENCE</scope>
    <source>
        <strain evidence="6">TRa018bII</strain>
    </source>
</reference>
<evidence type="ECO:0000259" key="5">
    <source>
        <dbReference type="SMART" id="SM00478"/>
    </source>
</evidence>
<keyword evidence="3" id="KW-0234">DNA repair</keyword>
<dbReference type="GO" id="GO:0006307">
    <property type="term" value="P:DNA alkylation repair"/>
    <property type="evidence" value="ECO:0007669"/>
    <property type="project" value="TreeGrafter"/>
</dbReference>
<accession>A0A9P7YKR2</accession>
<proteinExistence type="inferred from homology"/>
<dbReference type="Gene3D" id="1.10.340.30">
    <property type="entry name" value="Hypothetical protein, domain 2"/>
    <property type="match status" value="1"/>
</dbReference>
<dbReference type="SUPFAM" id="SSF48150">
    <property type="entry name" value="DNA-glycosylase"/>
    <property type="match status" value="1"/>
</dbReference>
<dbReference type="EMBL" id="MU251451">
    <property type="protein sequence ID" value="KAG9234813.1"/>
    <property type="molecule type" value="Genomic_DNA"/>
</dbReference>
<dbReference type="Proteomes" id="UP000824998">
    <property type="component" value="Unassembled WGS sequence"/>
</dbReference>
<dbReference type="GO" id="GO:0032993">
    <property type="term" value="C:protein-DNA complex"/>
    <property type="evidence" value="ECO:0007669"/>
    <property type="project" value="TreeGrafter"/>
</dbReference>
<dbReference type="PANTHER" id="PTHR43003:SF5">
    <property type="entry name" value="DNA-3-METHYLADENINE GLYCOSYLASE"/>
    <property type="match status" value="1"/>
</dbReference>
<evidence type="ECO:0000256" key="1">
    <source>
        <dbReference type="ARBA" id="ARBA00010817"/>
    </source>
</evidence>
<feature type="region of interest" description="Disordered" evidence="4">
    <location>
        <begin position="1"/>
        <end position="72"/>
    </location>
</feature>
<dbReference type="FunFam" id="1.10.340.30:FF:000004">
    <property type="entry name" value="DNA-3-methyladenine glycosylase II"/>
    <property type="match status" value="1"/>
</dbReference>
<dbReference type="PANTHER" id="PTHR43003">
    <property type="entry name" value="DNA-3-METHYLADENINE GLYCOSYLASE"/>
    <property type="match status" value="1"/>
</dbReference>
<protein>
    <submittedName>
        <fullName evidence="6">DNA glycosylase</fullName>
    </submittedName>
</protein>
<dbReference type="GO" id="GO:0008725">
    <property type="term" value="F:DNA-3-methyladenine glycosylase activity"/>
    <property type="evidence" value="ECO:0007669"/>
    <property type="project" value="TreeGrafter"/>
</dbReference>
<dbReference type="GO" id="GO:0043916">
    <property type="term" value="F:DNA-7-methylguanine glycosylase activity"/>
    <property type="evidence" value="ECO:0007669"/>
    <property type="project" value="TreeGrafter"/>
</dbReference>
<dbReference type="SMART" id="SM00478">
    <property type="entry name" value="ENDO3c"/>
    <property type="match status" value="1"/>
</dbReference>
<evidence type="ECO:0000256" key="2">
    <source>
        <dbReference type="ARBA" id="ARBA00022763"/>
    </source>
</evidence>
<dbReference type="InterPro" id="IPR011257">
    <property type="entry name" value="DNA_glycosylase"/>
</dbReference>
<feature type="compositionally biased region" description="Basic and acidic residues" evidence="4">
    <location>
        <begin position="8"/>
        <end position="20"/>
    </location>
</feature>
<comment type="similarity">
    <text evidence="1">Belongs to the alkylbase DNA glycosidase AlkA family.</text>
</comment>
<organism evidence="6 7">
    <name type="scientific">Amylocarpus encephaloides</name>
    <dbReference type="NCBI Taxonomy" id="45428"/>
    <lineage>
        <taxon>Eukaryota</taxon>
        <taxon>Fungi</taxon>
        <taxon>Dikarya</taxon>
        <taxon>Ascomycota</taxon>
        <taxon>Pezizomycotina</taxon>
        <taxon>Leotiomycetes</taxon>
        <taxon>Helotiales</taxon>
        <taxon>Helotiales incertae sedis</taxon>
        <taxon>Amylocarpus</taxon>
    </lineage>
</organism>
<dbReference type="GO" id="GO:0005634">
    <property type="term" value="C:nucleus"/>
    <property type="evidence" value="ECO:0007669"/>
    <property type="project" value="TreeGrafter"/>
</dbReference>
<feature type="domain" description="HhH-GPD" evidence="5">
    <location>
        <begin position="188"/>
        <end position="361"/>
    </location>
</feature>
<dbReference type="InterPro" id="IPR003265">
    <property type="entry name" value="HhH-GPD_domain"/>
</dbReference>